<dbReference type="EMBL" id="BMDO01000013">
    <property type="protein sequence ID" value="GGI52414.1"/>
    <property type="molecule type" value="Genomic_DNA"/>
</dbReference>
<dbReference type="InterPro" id="IPR007560">
    <property type="entry name" value="Restrct_endonuc_IV_Mrr"/>
</dbReference>
<organism evidence="2 3">
    <name type="scientific">Mucilaginibacter galii</name>
    <dbReference type="NCBI Taxonomy" id="2005073"/>
    <lineage>
        <taxon>Bacteria</taxon>
        <taxon>Pseudomonadati</taxon>
        <taxon>Bacteroidota</taxon>
        <taxon>Sphingobacteriia</taxon>
        <taxon>Sphingobacteriales</taxon>
        <taxon>Sphingobacteriaceae</taxon>
        <taxon>Mucilaginibacter</taxon>
    </lineage>
</organism>
<dbReference type="AlphaFoldDB" id="A0A917N3E7"/>
<dbReference type="Gene3D" id="3.40.1350.10">
    <property type="match status" value="1"/>
</dbReference>
<dbReference type="InterPro" id="IPR011335">
    <property type="entry name" value="Restrct_endonuc-II-like"/>
</dbReference>
<sequence length="165" mass="18962">MLFIILSALHTAFIVAYILKNQMGKTQPEWYNFQEQICEYFKSLGFDATSNVTVDGARTNHAIDVLVKTKFMGQELIWIIEAKKWNSKVKKLQVLGLRMIASDVGVDRGFIISELGFQKGAIEAAIKSNITLTTFKELKIITQAFIEEDILKQHEERIALIYRRY</sequence>
<name>A0A917N3E7_9SPHI</name>
<evidence type="ECO:0000313" key="2">
    <source>
        <dbReference type="EMBL" id="GGI52414.1"/>
    </source>
</evidence>
<keyword evidence="3" id="KW-1185">Reference proteome</keyword>
<dbReference type="GO" id="GO:0004519">
    <property type="term" value="F:endonuclease activity"/>
    <property type="evidence" value="ECO:0007669"/>
    <property type="project" value="InterPro"/>
</dbReference>
<dbReference type="GO" id="GO:0003677">
    <property type="term" value="F:DNA binding"/>
    <property type="evidence" value="ECO:0007669"/>
    <property type="project" value="InterPro"/>
</dbReference>
<feature type="domain" description="Restriction endonuclease type IV Mrr" evidence="1">
    <location>
        <begin position="29"/>
        <end position="138"/>
    </location>
</feature>
<evidence type="ECO:0000313" key="3">
    <source>
        <dbReference type="Proteomes" id="UP000662074"/>
    </source>
</evidence>
<comment type="caution">
    <text evidence="2">The sequence shown here is derived from an EMBL/GenBank/DDBJ whole genome shotgun (WGS) entry which is preliminary data.</text>
</comment>
<dbReference type="Proteomes" id="UP000662074">
    <property type="component" value="Unassembled WGS sequence"/>
</dbReference>
<dbReference type="Pfam" id="PF04471">
    <property type="entry name" value="Mrr_cat"/>
    <property type="match status" value="1"/>
</dbReference>
<gene>
    <name evidence="2" type="ORF">GCM10011425_36260</name>
</gene>
<proteinExistence type="predicted"/>
<protein>
    <recommendedName>
        <fullName evidence="1">Restriction endonuclease type IV Mrr domain-containing protein</fullName>
    </recommendedName>
</protein>
<evidence type="ECO:0000259" key="1">
    <source>
        <dbReference type="Pfam" id="PF04471"/>
    </source>
</evidence>
<reference evidence="2" key="2">
    <citation type="submission" date="2020-09" db="EMBL/GenBank/DDBJ databases">
        <authorList>
            <person name="Sun Q."/>
            <person name="Sedlacek I."/>
        </authorList>
    </citation>
    <scope>NUCLEOTIDE SEQUENCE</scope>
    <source>
        <strain evidence="2">CCM 8711</strain>
    </source>
</reference>
<dbReference type="InterPro" id="IPR011856">
    <property type="entry name" value="tRNA_endonuc-like_dom_sf"/>
</dbReference>
<dbReference type="SUPFAM" id="SSF52980">
    <property type="entry name" value="Restriction endonuclease-like"/>
    <property type="match status" value="1"/>
</dbReference>
<dbReference type="GO" id="GO:0009307">
    <property type="term" value="P:DNA restriction-modification system"/>
    <property type="evidence" value="ECO:0007669"/>
    <property type="project" value="InterPro"/>
</dbReference>
<reference evidence="2" key="1">
    <citation type="journal article" date="2014" name="Int. J. Syst. Evol. Microbiol.">
        <title>Complete genome sequence of Corynebacterium casei LMG S-19264T (=DSM 44701T), isolated from a smear-ripened cheese.</title>
        <authorList>
            <consortium name="US DOE Joint Genome Institute (JGI-PGF)"/>
            <person name="Walter F."/>
            <person name="Albersmeier A."/>
            <person name="Kalinowski J."/>
            <person name="Ruckert C."/>
        </authorList>
    </citation>
    <scope>NUCLEOTIDE SEQUENCE</scope>
    <source>
        <strain evidence="2">CCM 8711</strain>
    </source>
</reference>
<accession>A0A917N3E7</accession>